<evidence type="ECO:0000256" key="2">
    <source>
        <dbReference type="ARBA" id="ARBA00022475"/>
    </source>
</evidence>
<sequence>MKRSAASTVVSKRKRNRNDITTKVQFIIVVEHPNLVKLIEYRVVDGERRIQRLLVYEFMPNRRLQDHRFNKSYPTLPWQRRLHILFGAAQGLACLHEELEAHIM</sequence>
<comment type="caution">
    <text evidence="4">The sequence shown here is derived from an EMBL/GenBank/DDBJ whole genome shotgun (WGS) entry which is preliminary data.</text>
</comment>
<dbReference type="PROSITE" id="PS50011">
    <property type="entry name" value="PROTEIN_KINASE_DOM"/>
    <property type="match status" value="1"/>
</dbReference>
<dbReference type="InterPro" id="IPR000719">
    <property type="entry name" value="Prot_kinase_dom"/>
</dbReference>
<keyword evidence="2" id="KW-1003">Cell membrane</keyword>
<dbReference type="AlphaFoldDB" id="A0AA88R0Z2"/>
<dbReference type="SUPFAM" id="SSF56112">
    <property type="entry name" value="Protein kinase-like (PK-like)"/>
    <property type="match status" value="1"/>
</dbReference>
<dbReference type="PANTHER" id="PTHR45621">
    <property type="entry name" value="OS01G0588500 PROTEIN-RELATED"/>
    <property type="match status" value="1"/>
</dbReference>
<keyword evidence="2" id="KW-0472">Membrane</keyword>
<organism evidence="4 5">
    <name type="scientific">Escallonia rubra</name>
    <dbReference type="NCBI Taxonomy" id="112253"/>
    <lineage>
        <taxon>Eukaryota</taxon>
        <taxon>Viridiplantae</taxon>
        <taxon>Streptophyta</taxon>
        <taxon>Embryophyta</taxon>
        <taxon>Tracheophyta</taxon>
        <taxon>Spermatophyta</taxon>
        <taxon>Magnoliopsida</taxon>
        <taxon>eudicotyledons</taxon>
        <taxon>Gunneridae</taxon>
        <taxon>Pentapetalae</taxon>
        <taxon>asterids</taxon>
        <taxon>campanulids</taxon>
        <taxon>Escalloniales</taxon>
        <taxon>Escalloniaceae</taxon>
        <taxon>Escallonia</taxon>
    </lineage>
</organism>
<dbReference type="InterPro" id="IPR050823">
    <property type="entry name" value="Plant_Ser_Thr_Prot_Kinase"/>
</dbReference>
<feature type="domain" description="Protein kinase" evidence="3">
    <location>
        <begin position="1"/>
        <end position="104"/>
    </location>
</feature>
<evidence type="ECO:0000256" key="1">
    <source>
        <dbReference type="ARBA" id="ARBA00004236"/>
    </source>
</evidence>
<dbReference type="Pfam" id="PF07714">
    <property type="entry name" value="PK_Tyr_Ser-Thr"/>
    <property type="match status" value="1"/>
</dbReference>
<keyword evidence="5" id="KW-1185">Reference proteome</keyword>
<dbReference type="Gene3D" id="1.10.510.10">
    <property type="entry name" value="Transferase(Phosphotransferase) domain 1"/>
    <property type="match status" value="1"/>
</dbReference>
<reference evidence="4" key="1">
    <citation type="submission" date="2022-12" db="EMBL/GenBank/DDBJ databases">
        <title>Draft genome assemblies for two species of Escallonia (Escalloniales).</title>
        <authorList>
            <person name="Chanderbali A."/>
            <person name="Dervinis C."/>
            <person name="Anghel I."/>
            <person name="Soltis D."/>
            <person name="Soltis P."/>
            <person name="Zapata F."/>
        </authorList>
    </citation>
    <scope>NUCLEOTIDE SEQUENCE</scope>
    <source>
        <strain evidence="4">UCBG92.1500</strain>
        <tissue evidence="4">Leaf</tissue>
    </source>
</reference>
<dbReference type="InterPro" id="IPR011009">
    <property type="entry name" value="Kinase-like_dom_sf"/>
</dbReference>
<name>A0AA88R0Z2_9ASTE</name>
<gene>
    <name evidence="4" type="ORF">RJ640_015310</name>
</gene>
<dbReference type="EMBL" id="JAVXUO010002148">
    <property type="protein sequence ID" value="KAK2975879.1"/>
    <property type="molecule type" value="Genomic_DNA"/>
</dbReference>
<dbReference type="GO" id="GO:0004672">
    <property type="term" value="F:protein kinase activity"/>
    <property type="evidence" value="ECO:0007669"/>
    <property type="project" value="InterPro"/>
</dbReference>
<evidence type="ECO:0000259" key="3">
    <source>
        <dbReference type="PROSITE" id="PS50011"/>
    </source>
</evidence>
<dbReference type="Proteomes" id="UP001187471">
    <property type="component" value="Unassembled WGS sequence"/>
</dbReference>
<dbReference type="GO" id="GO:0005524">
    <property type="term" value="F:ATP binding"/>
    <property type="evidence" value="ECO:0007669"/>
    <property type="project" value="InterPro"/>
</dbReference>
<evidence type="ECO:0000313" key="5">
    <source>
        <dbReference type="Proteomes" id="UP001187471"/>
    </source>
</evidence>
<dbReference type="InterPro" id="IPR001245">
    <property type="entry name" value="Ser-Thr/Tyr_kinase_cat_dom"/>
</dbReference>
<evidence type="ECO:0000313" key="4">
    <source>
        <dbReference type="EMBL" id="KAK2975879.1"/>
    </source>
</evidence>
<protein>
    <recommendedName>
        <fullName evidence="3">Protein kinase domain-containing protein</fullName>
    </recommendedName>
</protein>
<accession>A0AA88R0Z2</accession>
<comment type="subcellular location">
    <subcellularLocation>
        <location evidence="1">Cell membrane</location>
    </subcellularLocation>
</comment>
<proteinExistence type="predicted"/>
<dbReference type="GO" id="GO:0005886">
    <property type="term" value="C:plasma membrane"/>
    <property type="evidence" value="ECO:0007669"/>
    <property type="project" value="UniProtKB-SubCell"/>
</dbReference>